<gene>
    <name evidence="1" type="ORF">ADM90_13310</name>
</gene>
<dbReference type="PATRIC" id="fig|33935.3.peg.3510"/>
<sequence length="74" mass="8422">MFKDYINMNNQELLAKKTFTLTEEIYDTIKGVSKKNSMKINVLINVLLGQGLRFYNIPIEGETANKGKGIHSDE</sequence>
<comment type="caution">
    <text evidence="1">The sequence shown here is derived from an EMBL/GenBank/DDBJ whole genome shotgun (WGS) entry which is preliminary data.</text>
</comment>
<evidence type="ECO:0000313" key="1">
    <source>
        <dbReference type="EMBL" id="KOY81883.1"/>
    </source>
</evidence>
<reference evidence="1 2" key="1">
    <citation type="submission" date="2015-07" db="EMBL/GenBank/DDBJ databases">
        <title>Genome sequencing project for genomic taxonomy and phylogenomics of Bacillus-like bacteria.</title>
        <authorList>
            <person name="Liu B."/>
            <person name="Wang J."/>
            <person name="Zhu Y."/>
            <person name="Liu G."/>
            <person name="Chen Q."/>
            <person name="Chen Z."/>
            <person name="Che J."/>
            <person name="Ge C."/>
            <person name="Shi H."/>
            <person name="Pan Z."/>
            <person name="Liu X."/>
        </authorList>
    </citation>
    <scope>NUCLEOTIDE SEQUENCE [LARGE SCALE GENOMIC DNA]</scope>
    <source>
        <strain evidence="1 2">DSM 54</strain>
    </source>
</reference>
<organism evidence="1 2">
    <name type="scientific">Lysinibacillus macroides</name>
    <dbReference type="NCBI Taxonomy" id="33935"/>
    <lineage>
        <taxon>Bacteria</taxon>
        <taxon>Bacillati</taxon>
        <taxon>Bacillota</taxon>
        <taxon>Bacilli</taxon>
        <taxon>Bacillales</taxon>
        <taxon>Bacillaceae</taxon>
        <taxon>Lysinibacillus</taxon>
    </lineage>
</organism>
<keyword evidence="2" id="KW-1185">Reference proteome</keyword>
<evidence type="ECO:0000313" key="2">
    <source>
        <dbReference type="Proteomes" id="UP000037977"/>
    </source>
</evidence>
<dbReference type="AlphaFoldDB" id="A0A0M9DJH2"/>
<dbReference type="Proteomes" id="UP000037977">
    <property type="component" value="Unassembled WGS sequence"/>
</dbReference>
<accession>A0A0M9DJH2</accession>
<protein>
    <submittedName>
        <fullName evidence="1">Uncharacterized protein</fullName>
    </submittedName>
</protein>
<dbReference type="EMBL" id="LGCI01000008">
    <property type="protein sequence ID" value="KOY81883.1"/>
    <property type="molecule type" value="Genomic_DNA"/>
</dbReference>
<proteinExistence type="predicted"/>
<name>A0A0M9DJH2_9BACI</name>